<dbReference type="Proteomes" id="UP000037558">
    <property type="component" value="Unassembled WGS sequence"/>
</dbReference>
<protein>
    <submittedName>
        <fullName evidence="5">Peptidase</fullName>
    </submittedName>
</protein>
<dbReference type="Pfam" id="PF03575">
    <property type="entry name" value="Peptidase_S51"/>
    <property type="match status" value="1"/>
</dbReference>
<evidence type="ECO:0000313" key="5">
    <source>
        <dbReference type="EMBL" id="KOO47662.1"/>
    </source>
</evidence>
<proteinExistence type="inferred from homology"/>
<keyword evidence="6" id="KW-1185">Reference proteome</keyword>
<evidence type="ECO:0000256" key="1">
    <source>
        <dbReference type="ARBA" id="ARBA00006534"/>
    </source>
</evidence>
<dbReference type="AlphaFoldDB" id="A0A0M0L9Y5"/>
<name>A0A0M0L9Y5_9BACI</name>
<dbReference type="PATRIC" id="fig|284581.3.peg.4688"/>
<dbReference type="InterPro" id="IPR029062">
    <property type="entry name" value="Class_I_gatase-like"/>
</dbReference>
<dbReference type="SUPFAM" id="SSF52317">
    <property type="entry name" value="Class I glutamine amidotransferase-like"/>
    <property type="match status" value="1"/>
</dbReference>
<keyword evidence="3" id="KW-0378">Hydrolase</keyword>
<organism evidence="5 6">
    <name type="scientific">Priestia koreensis</name>
    <dbReference type="NCBI Taxonomy" id="284581"/>
    <lineage>
        <taxon>Bacteria</taxon>
        <taxon>Bacillati</taxon>
        <taxon>Bacillota</taxon>
        <taxon>Bacilli</taxon>
        <taxon>Bacillales</taxon>
        <taxon>Bacillaceae</taxon>
        <taxon>Priestia</taxon>
    </lineage>
</organism>
<comment type="caution">
    <text evidence="5">The sequence shown here is derived from an EMBL/GenBank/DDBJ whole genome shotgun (WGS) entry which is preliminary data.</text>
</comment>
<accession>A0A0M0L9Y5</accession>
<dbReference type="RefSeq" id="WP_053400576.1">
    <property type="nucleotide sequence ID" value="NZ_LILC01000007.1"/>
</dbReference>
<dbReference type="PANTHER" id="PTHR20842">
    <property type="entry name" value="PROTEASE S51 ALPHA-ASPARTYL DIPEPTIDASE"/>
    <property type="match status" value="1"/>
</dbReference>
<keyword evidence="2" id="KW-0645">Protease</keyword>
<comment type="similarity">
    <text evidence="1">Belongs to the peptidase S51 family.</text>
</comment>
<dbReference type="InterPro" id="IPR005320">
    <property type="entry name" value="Peptidase_S51"/>
</dbReference>
<evidence type="ECO:0000256" key="2">
    <source>
        <dbReference type="ARBA" id="ARBA00022670"/>
    </source>
</evidence>
<dbReference type="Gene3D" id="3.40.50.880">
    <property type="match status" value="1"/>
</dbReference>
<keyword evidence="4" id="KW-0720">Serine protease</keyword>
<evidence type="ECO:0000256" key="3">
    <source>
        <dbReference type="ARBA" id="ARBA00022801"/>
    </source>
</evidence>
<dbReference type="CDD" id="cd03146">
    <property type="entry name" value="GAT1_Peptidase_E"/>
    <property type="match status" value="1"/>
</dbReference>
<dbReference type="PANTHER" id="PTHR20842:SF0">
    <property type="entry name" value="ALPHA-ASPARTYL DIPEPTIDASE"/>
    <property type="match status" value="1"/>
</dbReference>
<dbReference type="GO" id="GO:0006508">
    <property type="term" value="P:proteolysis"/>
    <property type="evidence" value="ECO:0007669"/>
    <property type="project" value="UniProtKB-KW"/>
</dbReference>
<evidence type="ECO:0000313" key="6">
    <source>
        <dbReference type="Proteomes" id="UP000037558"/>
    </source>
</evidence>
<evidence type="ECO:0000256" key="4">
    <source>
        <dbReference type="ARBA" id="ARBA00022825"/>
    </source>
</evidence>
<gene>
    <name evidence="5" type="ORF">AMD01_06425</name>
</gene>
<reference evidence="6" key="1">
    <citation type="submission" date="2015-08" db="EMBL/GenBank/DDBJ databases">
        <title>Fjat-14210 dsm16467.</title>
        <authorList>
            <person name="Liu B."/>
            <person name="Wang J."/>
            <person name="Zhu Y."/>
            <person name="Liu G."/>
            <person name="Chen Q."/>
            <person name="Chen Z."/>
            <person name="Lan J."/>
            <person name="Che J."/>
            <person name="Ge C."/>
            <person name="Shi H."/>
            <person name="Pan Z."/>
            <person name="Liu X."/>
        </authorList>
    </citation>
    <scope>NUCLEOTIDE SEQUENCE [LARGE SCALE GENOMIC DNA]</scope>
    <source>
        <strain evidence="6">DSM 16467</strain>
    </source>
</reference>
<dbReference type="OrthoDB" id="9778515at2"/>
<dbReference type="GO" id="GO:0008236">
    <property type="term" value="F:serine-type peptidase activity"/>
    <property type="evidence" value="ECO:0007669"/>
    <property type="project" value="UniProtKB-KW"/>
</dbReference>
<sequence length="234" mass="26143">MRQIIALGGGGFSMEPENLLLDQYLVSQVNKKQPNICFIPTASGDSESYIERFYEAYKKLSATPTHLSLFSPNWGESLESFILQQDIIYVGGGSSRNLLTLWKEWGLDHLLLKAYEQGIVLAGISAGGICWFQEGVTDSGGPTYREISALGILQGSFCPHYEGDEKRRPAYHELLQEQRITEGYGVDDSVALHFIDEQLHQAISSVDGKRAFYVKKQDEKVEENSIQPLFLGDS</sequence>
<dbReference type="EMBL" id="LILC01000007">
    <property type="protein sequence ID" value="KOO47662.1"/>
    <property type="molecule type" value="Genomic_DNA"/>
</dbReference>